<dbReference type="Gene3D" id="1.25.40.20">
    <property type="entry name" value="Ankyrin repeat-containing domain"/>
    <property type="match status" value="1"/>
</dbReference>
<dbReference type="InterPro" id="IPR027417">
    <property type="entry name" value="P-loop_NTPase"/>
</dbReference>
<gene>
    <name evidence="15" type="ORF">LSAT_V11C300113480</name>
</gene>
<dbReference type="InterPro" id="IPR000048">
    <property type="entry name" value="IQ_motif_EF-hand-BS"/>
</dbReference>
<evidence type="ECO:0000256" key="11">
    <source>
        <dbReference type="ARBA" id="ARBA00023163"/>
    </source>
</evidence>
<dbReference type="InterPro" id="IPR014756">
    <property type="entry name" value="Ig_E-set"/>
</dbReference>
<dbReference type="PANTHER" id="PTHR23335">
    <property type="entry name" value="CALMODULIN-BINDING TRANSCRIPTION ACTIVATOR CAMTA"/>
    <property type="match status" value="1"/>
</dbReference>
<dbReference type="InterPro" id="IPR002909">
    <property type="entry name" value="IPT_dom"/>
</dbReference>
<dbReference type="SMART" id="SM01076">
    <property type="entry name" value="CG-1"/>
    <property type="match status" value="1"/>
</dbReference>
<protein>
    <recommendedName>
        <fullName evidence="14">CG-1 domain-containing protein</fullName>
    </recommendedName>
</protein>
<dbReference type="InterPro" id="IPR036770">
    <property type="entry name" value="Ankyrin_rpt-contain_sf"/>
</dbReference>
<dbReference type="GO" id="GO:0005516">
    <property type="term" value="F:calmodulin binding"/>
    <property type="evidence" value="ECO:0007669"/>
    <property type="project" value="UniProtKB-KW"/>
</dbReference>
<keyword evidence="8 13" id="KW-0040">ANK repeat</keyword>
<dbReference type="SUPFAM" id="SSF48403">
    <property type="entry name" value="Ankyrin repeat"/>
    <property type="match status" value="1"/>
</dbReference>
<dbReference type="PROSITE" id="PS50088">
    <property type="entry name" value="ANK_REPEAT"/>
    <property type="match status" value="1"/>
</dbReference>
<keyword evidence="4" id="KW-0106">Calcium</keyword>
<evidence type="ECO:0000256" key="8">
    <source>
        <dbReference type="ARBA" id="ARBA00023043"/>
    </source>
</evidence>
<dbReference type="PROSITE" id="PS51437">
    <property type="entry name" value="CG_1"/>
    <property type="match status" value="1"/>
</dbReference>
<reference evidence="15 16" key="1">
    <citation type="journal article" date="2017" name="Nat. Commun.">
        <title>Genome assembly with in vitro proximity ligation data and whole-genome triplication in lettuce.</title>
        <authorList>
            <person name="Reyes-Chin-Wo S."/>
            <person name="Wang Z."/>
            <person name="Yang X."/>
            <person name="Kozik A."/>
            <person name="Arikit S."/>
            <person name="Song C."/>
            <person name="Xia L."/>
            <person name="Froenicke L."/>
            <person name="Lavelle D.O."/>
            <person name="Truco M.J."/>
            <person name="Xia R."/>
            <person name="Zhu S."/>
            <person name="Xu C."/>
            <person name="Xu H."/>
            <person name="Xu X."/>
            <person name="Cox K."/>
            <person name="Korf I."/>
            <person name="Meyers B.C."/>
            <person name="Michelmore R.W."/>
        </authorList>
    </citation>
    <scope>NUCLEOTIDE SEQUENCE [LARGE SCALE GENOMIC DNA]</scope>
    <source>
        <strain evidence="16">cv. Salinas</strain>
        <tissue evidence="15">Seedlings</tissue>
    </source>
</reference>
<feature type="domain" description="CG-1" evidence="14">
    <location>
        <begin position="8"/>
        <end position="134"/>
    </location>
</feature>
<sequence length="839" mass="94160">MTTSGYDIRDILEEAQVRWLKAGEVLFILQNYDEKQLSREAPQQPPSGSLFLFDRKVLRFFRKDGHSWRRKKDGKAIGEAHERLKVGNVEVLNCYYAHGEENPNFQRRSYWMLNSAKEHIVLVHYRDTSQTTPGRNIAGPLSAFSPGTSSNLVQSSNSYASQLTSNETNGHYYENTSSPSCIEVSSDSITKAKGISHEILMKTETVTGSPNSEVDQALKRIEEQLSLDEGHLEEIDALYNDNENSHDFGLTMDEQSYDNIFKGYQASMFLPHSLEDLKFSSNKYGSDSDYSTMFDQEHSQTPPGPDSSLTIAQEQKFTIREISPEWGYANESTKVFFIGTFTCDSWTCMFGDTEVPVQIIQEGVICCQAPPCLLPGKVTVSITSNNQEPHTEIKEFEYRDKPSSYKHNSSETESHKSLEELLLLVRLVQMLQFDQKGESTETEDSWSQLIEALLDGSLASSNAMEWILEQLLKDKLHQWLSSRLKNNSALSKREQGMIHMVSGLGFCWALSPILNSGVSINFRDINGWTALHWAARFGREKMVAALLACGAYAGAITDPSKQDPTGKTPASIASACGHKGLAGYLSEMTLTGHLTSLKLQETEVSRTCDDVEAERTVNSLGVHDDHIYLKDTLSAVRNATQAAARIQSAFRAHSFRRRQQKESEGSEDEYGLLSSDIEGLSKGSKLTFGNAHDHHAALSIQKKYRGWKGRKDFVSFRQKIVKIQALVRGHQVRKSYKVICWAVGIVEKVILRWRRKGAGLRGFRQGSAEEDEDDDEDVVKAFRKEKVDVAIGEAVARVLAMVDSKPARQQYHRMLQNHRQAMAEHRGFGGGVASMEIDD</sequence>
<dbReference type="Pfam" id="PF03859">
    <property type="entry name" value="CG-1"/>
    <property type="match status" value="1"/>
</dbReference>
<comment type="similarity">
    <text evidence="2">Belongs to the CAMTA family.</text>
</comment>
<comment type="caution">
    <text evidence="15">The sequence shown here is derived from an EMBL/GenBank/DDBJ whole genome shotgun (WGS) entry which is preliminary data.</text>
</comment>
<dbReference type="AlphaFoldDB" id="A0A9R1WAF1"/>
<dbReference type="Pfam" id="PF00612">
    <property type="entry name" value="IQ"/>
    <property type="match status" value="2"/>
</dbReference>
<dbReference type="GO" id="GO:0003712">
    <property type="term" value="F:transcription coregulator activity"/>
    <property type="evidence" value="ECO:0000318"/>
    <property type="project" value="GO_Central"/>
</dbReference>
<keyword evidence="11" id="KW-0804">Transcription</keyword>
<dbReference type="GO" id="GO:0006357">
    <property type="term" value="P:regulation of transcription by RNA polymerase II"/>
    <property type="evidence" value="ECO:0000318"/>
    <property type="project" value="GO_Central"/>
</dbReference>
<dbReference type="Pfam" id="PF01833">
    <property type="entry name" value="TIG"/>
    <property type="match status" value="1"/>
</dbReference>
<keyword evidence="6" id="KW-0805">Transcription regulation</keyword>
<dbReference type="FunFam" id="1.20.5.190:FF:000003">
    <property type="entry name" value="Calmodulin-binding transcription activator 2"/>
    <property type="match status" value="1"/>
</dbReference>
<dbReference type="Proteomes" id="UP000235145">
    <property type="component" value="Unassembled WGS sequence"/>
</dbReference>
<dbReference type="Gene3D" id="1.20.5.190">
    <property type="match status" value="1"/>
</dbReference>
<evidence type="ECO:0000256" key="5">
    <source>
        <dbReference type="ARBA" id="ARBA00022860"/>
    </source>
</evidence>
<keyword evidence="5" id="KW-0112">Calmodulin-binding</keyword>
<evidence type="ECO:0000256" key="12">
    <source>
        <dbReference type="ARBA" id="ARBA00023242"/>
    </source>
</evidence>
<evidence type="ECO:0000256" key="1">
    <source>
        <dbReference type="ARBA" id="ARBA00004123"/>
    </source>
</evidence>
<proteinExistence type="inferred from homology"/>
<dbReference type="GO" id="GO:0003690">
    <property type="term" value="F:double-stranded DNA binding"/>
    <property type="evidence" value="ECO:0000318"/>
    <property type="project" value="GO_Central"/>
</dbReference>
<evidence type="ECO:0000256" key="7">
    <source>
        <dbReference type="ARBA" id="ARBA00023016"/>
    </source>
</evidence>
<keyword evidence="7" id="KW-0346">Stress response</keyword>
<dbReference type="InterPro" id="IPR002110">
    <property type="entry name" value="Ankyrin_rpt"/>
</dbReference>
<evidence type="ECO:0000313" key="15">
    <source>
        <dbReference type="EMBL" id="KAJ0218910.1"/>
    </source>
</evidence>
<dbReference type="InterPro" id="IPR005559">
    <property type="entry name" value="CG-1_dom"/>
</dbReference>
<keyword evidence="16" id="KW-1185">Reference proteome</keyword>
<dbReference type="SUPFAM" id="SSF81296">
    <property type="entry name" value="E set domains"/>
    <property type="match status" value="1"/>
</dbReference>
<keyword evidence="10" id="KW-0010">Activator</keyword>
<dbReference type="GO" id="GO:0005634">
    <property type="term" value="C:nucleus"/>
    <property type="evidence" value="ECO:0000318"/>
    <property type="project" value="GO_Central"/>
</dbReference>
<evidence type="ECO:0000256" key="10">
    <source>
        <dbReference type="ARBA" id="ARBA00023159"/>
    </source>
</evidence>
<keyword evidence="9" id="KW-0238">DNA-binding</keyword>
<dbReference type="OrthoDB" id="407555at2759"/>
<evidence type="ECO:0000256" key="2">
    <source>
        <dbReference type="ARBA" id="ARBA00008267"/>
    </source>
</evidence>
<evidence type="ECO:0000256" key="4">
    <source>
        <dbReference type="ARBA" id="ARBA00022837"/>
    </source>
</evidence>
<dbReference type="SMART" id="SM00248">
    <property type="entry name" value="ANK"/>
    <property type="match status" value="1"/>
</dbReference>
<name>A0A9R1WAF1_LACSA</name>
<dbReference type="SUPFAM" id="SSF52540">
    <property type="entry name" value="P-loop containing nucleoside triphosphate hydrolases"/>
    <property type="match status" value="1"/>
</dbReference>
<dbReference type="CDD" id="cd00102">
    <property type="entry name" value="IPT"/>
    <property type="match status" value="1"/>
</dbReference>
<comment type="subcellular location">
    <subcellularLocation>
        <location evidence="1">Nucleus</location>
    </subcellularLocation>
</comment>
<evidence type="ECO:0000313" key="16">
    <source>
        <dbReference type="Proteomes" id="UP000235145"/>
    </source>
</evidence>
<dbReference type="PROSITE" id="PS50096">
    <property type="entry name" value="IQ"/>
    <property type="match status" value="3"/>
</dbReference>
<dbReference type="InterPro" id="IPR013783">
    <property type="entry name" value="Ig-like_fold"/>
</dbReference>
<accession>A0A9R1WAF1</accession>
<organism evidence="15 16">
    <name type="scientific">Lactuca sativa</name>
    <name type="common">Garden lettuce</name>
    <dbReference type="NCBI Taxonomy" id="4236"/>
    <lineage>
        <taxon>Eukaryota</taxon>
        <taxon>Viridiplantae</taxon>
        <taxon>Streptophyta</taxon>
        <taxon>Embryophyta</taxon>
        <taxon>Tracheophyta</taxon>
        <taxon>Spermatophyta</taxon>
        <taxon>Magnoliopsida</taxon>
        <taxon>eudicotyledons</taxon>
        <taxon>Gunneridae</taxon>
        <taxon>Pentapetalae</taxon>
        <taxon>asterids</taxon>
        <taxon>campanulids</taxon>
        <taxon>Asterales</taxon>
        <taxon>Asteraceae</taxon>
        <taxon>Cichorioideae</taxon>
        <taxon>Cichorieae</taxon>
        <taxon>Lactucinae</taxon>
        <taxon>Lactuca</taxon>
    </lineage>
</organism>
<evidence type="ECO:0000259" key="14">
    <source>
        <dbReference type="PROSITE" id="PS51437"/>
    </source>
</evidence>
<dbReference type="Gene3D" id="2.60.40.10">
    <property type="entry name" value="Immunoglobulins"/>
    <property type="match status" value="1"/>
</dbReference>
<dbReference type="EMBL" id="NBSK02000003">
    <property type="protein sequence ID" value="KAJ0218910.1"/>
    <property type="molecule type" value="Genomic_DNA"/>
</dbReference>
<keyword evidence="3" id="KW-0677">Repeat</keyword>
<dbReference type="PROSITE" id="PS50297">
    <property type="entry name" value="ANK_REP_REGION"/>
    <property type="match status" value="1"/>
</dbReference>
<dbReference type="PANTHER" id="PTHR23335:SF33">
    <property type="entry name" value="IQ MOTIF, EF-HAND BINDING SITE-RELATED"/>
    <property type="match status" value="1"/>
</dbReference>
<evidence type="ECO:0000256" key="13">
    <source>
        <dbReference type="PROSITE-ProRule" id="PRU00023"/>
    </source>
</evidence>
<dbReference type="Pfam" id="PF12796">
    <property type="entry name" value="Ank_2"/>
    <property type="match status" value="1"/>
</dbReference>
<feature type="repeat" description="ANK" evidence="13">
    <location>
        <begin position="526"/>
        <end position="558"/>
    </location>
</feature>
<evidence type="ECO:0000256" key="9">
    <source>
        <dbReference type="ARBA" id="ARBA00023125"/>
    </source>
</evidence>
<keyword evidence="12" id="KW-0539">Nucleus</keyword>
<evidence type="ECO:0000256" key="6">
    <source>
        <dbReference type="ARBA" id="ARBA00023015"/>
    </source>
</evidence>
<dbReference type="SMART" id="SM00015">
    <property type="entry name" value="IQ"/>
    <property type="match status" value="3"/>
</dbReference>
<evidence type="ECO:0000256" key="3">
    <source>
        <dbReference type="ARBA" id="ARBA00022737"/>
    </source>
</evidence>